<dbReference type="GO" id="GO:0008684">
    <property type="term" value="F:2-oxopent-4-enoate hydratase activity"/>
    <property type="evidence" value="ECO:0007669"/>
    <property type="project" value="TreeGrafter"/>
</dbReference>
<evidence type="ECO:0000313" key="4">
    <source>
        <dbReference type="Proteomes" id="UP000585638"/>
    </source>
</evidence>
<gene>
    <name evidence="3" type="ORF">BJ998_007074</name>
</gene>
<dbReference type="RefSeq" id="WP_184867616.1">
    <property type="nucleotide sequence ID" value="NZ_BAAAWY010000067.1"/>
</dbReference>
<dbReference type="Pfam" id="PF01557">
    <property type="entry name" value="FAA_hydrolase"/>
    <property type="match status" value="1"/>
</dbReference>
<evidence type="ECO:0000256" key="1">
    <source>
        <dbReference type="ARBA" id="ARBA00023239"/>
    </source>
</evidence>
<organism evidence="3 4">
    <name type="scientific">Kutzneria kofuensis</name>
    <dbReference type="NCBI Taxonomy" id="103725"/>
    <lineage>
        <taxon>Bacteria</taxon>
        <taxon>Bacillati</taxon>
        <taxon>Actinomycetota</taxon>
        <taxon>Actinomycetes</taxon>
        <taxon>Pseudonocardiales</taxon>
        <taxon>Pseudonocardiaceae</taxon>
        <taxon>Kutzneria</taxon>
    </lineage>
</organism>
<sequence length="252" mass="26434">MTISVAPLAVQLHDAQRNAEAIPQLPDGISIDEAYAIQHAVLDQRFAAGERLVGTKLGFTSRAKMAQMGVSDIIVGQLTDAMRVEDGGEVRLSTLVHPRVEPEIVFRLGRDVDPTDPLADIVSAVDAVAPAVEVIDSRYRDFKFNLADVIADNTSGGMFAIGGWLPVGDIGNRAVRLSVDGRDAQFGSTAAILGHPYRALRQLVGIAAKQGFPLRAGHVILAGAATAAVPFGPSVVRVEVAGLGSVTVRGVA</sequence>
<feature type="domain" description="Fumarylacetoacetase-like C-terminal" evidence="2">
    <location>
        <begin position="90"/>
        <end position="247"/>
    </location>
</feature>
<proteinExistence type="predicted"/>
<dbReference type="GO" id="GO:0005737">
    <property type="term" value="C:cytoplasm"/>
    <property type="evidence" value="ECO:0007669"/>
    <property type="project" value="TreeGrafter"/>
</dbReference>
<name>A0A7W9KP60_9PSEU</name>
<dbReference type="PANTHER" id="PTHR30143">
    <property type="entry name" value="ACID HYDRATASE"/>
    <property type="match status" value="1"/>
</dbReference>
<comment type="caution">
    <text evidence="3">The sequence shown here is derived from an EMBL/GenBank/DDBJ whole genome shotgun (WGS) entry which is preliminary data.</text>
</comment>
<dbReference type="PANTHER" id="PTHR30143:SF0">
    <property type="entry name" value="2-KETO-4-PENTENOATE HYDRATASE"/>
    <property type="match status" value="1"/>
</dbReference>
<keyword evidence="4" id="KW-1185">Reference proteome</keyword>
<dbReference type="GO" id="GO:0047437">
    <property type="term" value="F:4-oxalocrotonate decarboxylase activity"/>
    <property type="evidence" value="ECO:0007669"/>
    <property type="project" value="UniProtKB-EC"/>
</dbReference>
<dbReference type="EC" id="4.1.1.77" evidence="3"/>
<dbReference type="SUPFAM" id="SSF56529">
    <property type="entry name" value="FAH"/>
    <property type="match status" value="1"/>
</dbReference>
<dbReference type="AlphaFoldDB" id="A0A7W9KP60"/>
<evidence type="ECO:0000259" key="2">
    <source>
        <dbReference type="Pfam" id="PF01557"/>
    </source>
</evidence>
<accession>A0A7W9KP60</accession>
<protein>
    <submittedName>
        <fullName evidence="3">2-oxo-3-hexenedioate decarboxylase</fullName>
        <ecNumber evidence="3">4.1.1.77</ecNumber>
    </submittedName>
</protein>
<dbReference type="InterPro" id="IPR050772">
    <property type="entry name" value="Hydratase-Decarb/MhpD_sf"/>
</dbReference>
<keyword evidence="1 3" id="KW-0456">Lyase</keyword>
<reference evidence="3 4" key="1">
    <citation type="submission" date="2020-08" db="EMBL/GenBank/DDBJ databases">
        <title>Sequencing the genomes of 1000 actinobacteria strains.</title>
        <authorList>
            <person name="Klenk H.-P."/>
        </authorList>
    </citation>
    <scope>NUCLEOTIDE SEQUENCE [LARGE SCALE GENOMIC DNA]</scope>
    <source>
        <strain evidence="3 4">DSM 43851</strain>
    </source>
</reference>
<dbReference type="Gene3D" id="3.90.850.10">
    <property type="entry name" value="Fumarylacetoacetase-like, C-terminal domain"/>
    <property type="match status" value="1"/>
</dbReference>
<dbReference type="Proteomes" id="UP000585638">
    <property type="component" value="Unassembled WGS sequence"/>
</dbReference>
<dbReference type="InterPro" id="IPR036663">
    <property type="entry name" value="Fumarylacetoacetase_C_sf"/>
</dbReference>
<evidence type="ECO:0000313" key="3">
    <source>
        <dbReference type="EMBL" id="MBB5895878.1"/>
    </source>
</evidence>
<dbReference type="InterPro" id="IPR011234">
    <property type="entry name" value="Fumarylacetoacetase-like_C"/>
</dbReference>
<dbReference type="EMBL" id="JACHIR010000001">
    <property type="protein sequence ID" value="MBB5895878.1"/>
    <property type="molecule type" value="Genomic_DNA"/>
</dbReference>